<dbReference type="RefSeq" id="WP_113995580.1">
    <property type="nucleotide sequence ID" value="NZ_PUTQ01000027.1"/>
</dbReference>
<dbReference type="Gene3D" id="6.20.150.10">
    <property type="match status" value="1"/>
</dbReference>
<dbReference type="NCBIfam" id="TIGR01644">
    <property type="entry name" value="phage_P2_V"/>
    <property type="match status" value="1"/>
</dbReference>
<dbReference type="EMBL" id="PUTQ01000027">
    <property type="protein sequence ID" value="RCF46433.1"/>
    <property type="molecule type" value="Genomic_DNA"/>
</dbReference>
<accession>A0ABD7G4F0</accession>
<evidence type="ECO:0000259" key="1">
    <source>
        <dbReference type="Pfam" id="PF18715"/>
    </source>
</evidence>
<dbReference type="Gene3D" id="2.40.50.230">
    <property type="entry name" value="Gp5 N-terminal domain"/>
    <property type="match status" value="1"/>
</dbReference>
<sequence length="199" mass="20660">MNMATGGARYKQGIVAESRPGFARVRFDDVDGLVTAWLPLLHPKTLADKVVWTLDVGEHVGCILDEFMEDGCILGAIYSDADAPPVSSPDKFRLQFKDGGSVEYDRSNGAMNIVCKGVANLVADGDVTVKAPSVTLDTPQTTCTGQLTVEGMLTYKGGMAGSGGSGAAATIQGNVQVDGNIDASGSIMDAGGNSNHHSH</sequence>
<name>A0ABD7G4F0_AERHY</name>
<gene>
    <name evidence="2" type="ORF">C6C11_17160</name>
</gene>
<evidence type="ECO:0000313" key="2">
    <source>
        <dbReference type="EMBL" id="RCF46433.1"/>
    </source>
</evidence>
<protein>
    <submittedName>
        <fullName evidence="2">Phage baseplate assembly protein V</fullName>
    </submittedName>
</protein>
<reference evidence="3" key="2">
    <citation type="submission" date="2018-02" db="EMBL/GenBank/DDBJ databases">
        <title>Phenotypic characterization and whole genome analysis of multidrug-resistant, extended-spectrum beta-lactamase-producing bacteria isolated from dogs in Germany.</title>
        <authorList>
            <person name="Williamson C."/>
        </authorList>
    </citation>
    <scope>NUCLEOTIDE SEQUENCE [LARGE SCALE GENOMIC DNA]</scope>
    <source>
        <strain evidence="3">AFG_SD03_1510_Ahy_093</strain>
    </source>
</reference>
<organism evidence="2 3">
    <name type="scientific">Aeromonas hydrophila</name>
    <dbReference type="NCBI Taxonomy" id="644"/>
    <lineage>
        <taxon>Bacteria</taxon>
        <taxon>Pseudomonadati</taxon>
        <taxon>Pseudomonadota</taxon>
        <taxon>Gammaproteobacteria</taxon>
        <taxon>Aeromonadales</taxon>
        <taxon>Aeromonadaceae</taxon>
        <taxon>Aeromonas</taxon>
    </lineage>
</organism>
<reference evidence="2 3" key="1">
    <citation type="journal article" date="2018" name="PLoS ONE">
        <title>Phenotypic characterization and whole genome analysis of extended-spectrum beta-lactamase-producing bacteria isolated from dogs in Germany.</title>
        <authorList>
            <person name="Boehmer T."/>
            <person name="Vogler A.J."/>
            <person name="Thomas A."/>
            <person name="Sauer S."/>
            <person name="Hergenroether M."/>
            <person name="Straubinger R.K."/>
            <person name="Birdsell D."/>
            <person name="Keim P."/>
            <person name="Sahl J.W."/>
            <person name="Williamson C.H."/>
            <person name="Riehm J.M."/>
        </authorList>
    </citation>
    <scope>NUCLEOTIDE SEQUENCE [LARGE SCALE GENOMIC DNA]</scope>
    <source>
        <strain evidence="2 3">AFG_SD03_1510_Ahy_093</strain>
    </source>
</reference>
<comment type="caution">
    <text evidence="2">The sequence shown here is derived from an EMBL/GenBank/DDBJ whole genome shotgun (WGS) entry which is preliminary data.</text>
</comment>
<dbReference type="Pfam" id="PF18715">
    <property type="entry name" value="Phage_spike"/>
    <property type="match status" value="1"/>
</dbReference>
<feature type="domain" description="Phage spike trimer" evidence="1">
    <location>
        <begin position="127"/>
        <end position="165"/>
    </location>
</feature>
<proteinExistence type="predicted"/>
<dbReference type="InterPro" id="IPR013046">
    <property type="entry name" value="GpV/Gp45"/>
</dbReference>
<dbReference type="Proteomes" id="UP000253075">
    <property type="component" value="Unassembled WGS sequence"/>
</dbReference>
<dbReference type="InterPro" id="IPR037026">
    <property type="entry name" value="Vgr_OB-fold_dom_sf"/>
</dbReference>
<evidence type="ECO:0000313" key="3">
    <source>
        <dbReference type="Proteomes" id="UP000253075"/>
    </source>
</evidence>
<dbReference type="AlphaFoldDB" id="A0ABD7G4F0"/>
<dbReference type="InterPro" id="IPR040629">
    <property type="entry name" value="Phage_spike"/>
</dbReference>